<dbReference type="AlphaFoldDB" id="A0A1I7E968"/>
<dbReference type="STRING" id="999627.SAMN05216236_1524"/>
<reference evidence="1 2" key="1">
    <citation type="submission" date="2016-10" db="EMBL/GenBank/DDBJ databases">
        <authorList>
            <person name="de Groot N.N."/>
        </authorList>
    </citation>
    <scope>NUCLEOTIDE SEQUENCE [LARGE SCALE GENOMIC DNA]</scope>
    <source>
        <strain evidence="1 2">CGMCC 1.10959</strain>
    </source>
</reference>
<evidence type="ECO:0000313" key="2">
    <source>
        <dbReference type="Proteomes" id="UP000182466"/>
    </source>
</evidence>
<evidence type="ECO:0000313" key="1">
    <source>
        <dbReference type="EMBL" id="SFU20506.1"/>
    </source>
</evidence>
<dbReference type="Proteomes" id="UP000182466">
    <property type="component" value="Unassembled WGS sequence"/>
</dbReference>
<organism evidence="1 2">
    <name type="scientific">Sedimentitalea nanhaiensis</name>
    <dbReference type="NCBI Taxonomy" id="999627"/>
    <lineage>
        <taxon>Bacteria</taxon>
        <taxon>Pseudomonadati</taxon>
        <taxon>Pseudomonadota</taxon>
        <taxon>Alphaproteobacteria</taxon>
        <taxon>Rhodobacterales</taxon>
        <taxon>Paracoccaceae</taxon>
        <taxon>Sedimentitalea</taxon>
    </lineage>
</organism>
<dbReference type="EMBL" id="FPAW01000052">
    <property type="protein sequence ID" value="SFU20506.1"/>
    <property type="molecule type" value="Genomic_DNA"/>
</dbReference>
<gene>
    <name evidence="1" type="ORF">SAMN05216236_1524</name>
</gene>
<keyword evidence="2" id="KW-1185">Reference proteome</keyword>
<accession>A0A1I7E968</accession>
<protein>
    <submittedName>
        <fullName evidence="1">Uncharacterized protein</fullName>
    </submittedName>
</protein>
<proteinExistence type="predicted"/>
<name>A0A1I7E968_9RHOB</name>
<sequence>MEVRIIVETTAEKGESGHTNFAVSVSALRPSPPPRLPPNFGAIWAPSGGTVGVPSP</sequence>